<accession>A0ABR5A3M1</accession>
<evidence type="ECO:0000313" key="1">
    <source>
        <dbReference type="EMBL" id="KIL35629.1"/>
    </source>
</evidence>
<dbReference type="Proteomes" id="UP000031967">
    <property type="component" value="Unassembled WGS sequence"/>
</dbReference>
<proteinExistence type="predicted"/>
<reference evidence="1 2" key="1">
    <citation type="submission" date="2014-12" db="EMBL/GenBank/DDBJ databases">
        <title>Draft genome sequence of Paenibacillus kamchatkensis strain B-2647.</title>
        <authorList>
            <person name="Karlyshev A.V."/>
            <person name="Kudryashova E.B."/>
        </authorList>
    </citation>
    <scope>NUCLEOTIDE SEQUENCE [LARGE SCALE GENOMIC DNA]</scope>
    <source>
        <strain evidence="1 2">VKM B-2647</strain>
    </source>
</reference>
<dbReference type="EMBL" id="JXAK01000121">
    <property type="protein sequence ID" value="KIL35629.1"/>
    <property type="molecule type" value="Genomic_DNA"/>
</dbReference>
<protein>
    <submittedName>
        <fullName evidence="1">Uncharacterized protein</fullName>
    </submittedName>
</protein>
<comment type="caution">
    <text evidence="1">The sequence shown here is derived from an EMBL/GenBank/DDBJ whole genome shotgun (WGS) entry which is preliminary data.</text>
</comment>
<keyword evidence="2" id="KW-1185">Reference proteome</keyword>
<organism evidence="1 2">
    <name type="scientific">Gordoniibacillus kamchatkensis</name>
    <dbReference type="NCBI Taxonomy" id="1590651"/>
    <lineage>
        <taxon>Bacteria</taxon>
        <taxon>Bacillati</taxon>
        <taxon>Bacillota</taxon>
        <taxon>Bacilli</taxon>
        <taxon>Bacillales</taxon>
        <taxon>Paenibacillaceae</taxon>
        <taxon>Gordoniibacillus</taxon>
    </lineage>
</organism>
<gene>
    <name evidence="1" type="ORF">SD70_32065</name>
</gene>
<sequence length="87" mass="9948">MNSDILDFNEFNINGLIAGFSKTNNIPNELINELDSFENVIMSMHKRTQQFKENSPNESGYIWAATLSELALNRITKIKEQINSIID</sequence>
<name>A0ABR5A3M1_9BACL</name>
<evidence type="ECO:0000313" key="2">
    <source>
        <dbReference type="Proteomes" id="UP000031967"/>
    </source>
</evidence>